<dbReference type="InterPro" id="IPR050983">
    <property type="entry name" value="GST_Omega/HSP26"/>
</dbReference>
<dbReference type="CDD" id="cd00299">
    <property type="entry name" value="GST_C_family"/>
    <property type="match status" value="1"/>
</dbReference>
<dbReference type="EMBL" id="GEEE01007881">
    <property type="protein sequence ID" value="JAP55344.1"/>
    <property type="molecule type" value="Transcribed_RNA"/>
</dbReference>
<dbReference type="SFLD" id="SFLDG00358">
    <property type="entry name" value="Main_(cytGST)"/>
    <property type="match status" value="1"/>
</dbReference>
<comment type="similarity">
    <text evidence="1">Belongs to the GST superfamily. Mu family.</text>
</comment>
<dbReference type="InterPro" id="IPR004045">
    <property type="entry name" value="Glutathione_S-Trfase_N"/>
</dbReference>
<dbReference type="GO" id="GO:0004364">
    <property type="term" value="F:glutathione transferase activity"/>
    <property type="evidence" value="ECO:0007669"/>
    <property type="project" value="UniProtKB-EC"/>
</dbReference>
<accession>A0A0X3PUB4</accession>
<evidence type="ECO:0000256" key="1">
    <source>
        <dbReference type="ARBA" id="ARBA00005861"/>
    </source>
</evidence>
<evidence type="ECO:0000313" key="5">
    <source>
        <dbReference type="EMBL" id="JAP55344.1"/>
    </source>
</evidence>
<dbReference type="SUPFAM" id="SSF47616">
    <property type="entry name" value="GST C-terminal domain-like"/>
    <property type="match status" value="1"/>
</dbReference>
<proteinExistence type="inferred from homology"/>
<dbReference type="Gene3D" id="1.20.1050.10">
    <property type="match status" value="1"/>
</dbReference>
<dbReference type="Pfam" id="PF13410">
    <property type="entry name" value="GST_C_2"/>
    <property type="match status" value="1"/>
</dbReference>
<feature type="domain" description="GST C-terminal" evidence="4">
    <location>
        <begin position="113"/>
        <end position="248"/>
    </location>
</feature>
<dbReference type="PROSITE" id="PS51354">
    <property type="entry name" value="GLUTAREDOXIN_2"/>
    <property type="match status" value="1"/>
</dbReference>
<evidence type="ECO:0000259" key="4">
    <source>
        <dbReference type="PROSITE" id="PS50405"/>
    </source>
</evidence>
<comment type="similarity">
    <text evidence="2">Belongs to the GST superfamily. Omega family.</text>
</comment>
<gene>
    <name evidence="5" type="primary">DHAR3</name>
    <name evidence="5" type="ORF">TR99217</name>
</gene>
<organism evidence="5">
    <name type="scientific">Schistocephalus solidus</name>
    <name type="common">Tapeworm</name>
    <dbReference type="NCBI Taxonomy" id="70667"/>
    <lineage>
        <taxon>Eukaryota</taxon>
        <taxon>Metazoa</taxon>
        <taxon>Spiralia</taxon>
        <taxon>Lophotrochozoa</taxon>
        <taxon>Platyhelminthes</taxon>
        <taxon>Cestoda</taxon>
        <taxon>Eucestoda</taxon>
        <taxon>Diphyllobothriidea</taxon>
        <taxon>Diphyllobothriidae</taxon>
        <taxon>Schistocephalus</taxon>
    </lineage>
</organism>
<dbReference type="InterPro" id="IPR040079">
    <property type="entry name" value="Glutathione_S-Trfase"/>
</dbReference>
<dbReference type="SFLD" id="SFLDS00019">
    <property type="entry name" value="Glutathione_Transferase_(cytos"/>
    <property type="match status" value="1"/>
</dbReference>
<dbReference type="PANTHER" id="PTHR43968:SF6">
    <property type="entry name" value="GLUTATHIONE S-TRANSFERASE OMEGA"/>
    <property type="match status" value="1"/>
</dbReference>
<protein>
    <submittedName>
        <fullName evidence="5">Glutathione S-transferase DHAR3</fullName>
    </submittedName>
</protein>
<dbReference type="GO" id="GO:0005737">
    <property type="term" value="C:cytoplasm"/>
    <property type="evidence" value="ECO:0007669"/>
    <property type="project" value="TreeGrafter"/>
</dbReference>
<dbReference type="InterPro" id="IPR036282">
    <property type="entry name" value="Glutathione-S-Trfase_C_sf"/>
</dbReference>
<dbReference type="PANTHER" id="PTHR43968">
    <property type="match status" value="1"/>
</dbReference>
<feature type="non-terminal residue" evidence="5">
    <location>
        <position position="1"/>
    </location>
</feature>
<dbReference type="PROSITE" id="PS50404">
    <property type="entry name" value="GST_NTER"/>
    <property type="match status" value="1"/>
</dbReference>
<dbReference type="PROSITE" id="PS50405">
    <property type="entry name" value="GST_CTER"/>
    <property type="match status" value="1"/>
</dbReference>
<dbReference type="SUPFAM" id="SSF52833">
    <property type="entry name" value="Thioredoxin-like"/>
    <property type="match status" value="1"/>
</dbReference>
<dbReference type="PROSITE" id="PS00195">
    <property type="entry name" value="GLUTAREDOXIN_1"/>
    <property type="match status" value="1"/>
</dbReference>
<dbReference type="InterPro" id="IPR036249">
    <property type="entry name" value="Thioredoxin-like_sf"/>
</dbReference>
<reference evidence="5" key="1">
    <citation type="submission" date="2016-01" db="EMBL/GenBank/DDBJ databases">
        <title>Reference transcriptome for the parasite Schistocephalus solidus: insights into the molecular evolution of parasitism.</title>
        <authorList>
            <person name="Hebert F.O."/>
            <person name="Grambauer S."/>
            <person name="Barber I."/>
            <person name="Landry C.R."/>
            <person name="Aubin-Horth N."/>
        </authorList>
    </citation>
    <scope>NUCLEOTIDE SEQUENCE</scope>
</reference>
<dbReference type="Gene3D" id="3.40.30.10">
    <property type="entry name" value="Glutaredoxin"/>
    <property type="match status" value="1"/>
</dbReference>
<evidence type="ECO:0000259" key="3">
    <source>
        <dbReference type="PROSITE" id="PS50404"/>
    </source>
</evidence>
<dbReference type="InterPro" id="IPR010987">
    <property type="entry name" value="Glutathione-S-Trfase_C-like"/>
</dbReference>
<evidence type="ECO:0000256" key="2">
    <source>
        <dbReference type="ARBA" id="ARBA00011067"/>
    </source>
</evidence>
<dbReference type="Pfam" id="PF13409">
    <property type="entry name" value="GST_N_2"/>
    <property type="match status" value="1"/>
</dbReference>
<dbReference type="InterPro" id="IPR011767">
    <property type="entry name" value="GLR_AS"/>
</dbReference>
<dbReference type="AlphaFoldDB" id="A0A0X3PUB4"/>
<sequence length="260" mass="29416">YSGTTGGSRSLPALRPTMSVDKNPEFKYGDSEPPVVPEKFTLYEMQCCPFCQRVRYTLDYHQLPYDRILLDPSAKPGWYPRLNPSAQVPFLLYRTEKLSDSDVIMKYVDLFKGEEASLLSKCGEEGFKMAMDLASSIATPRYKLCFTKDATKEDADALKNALSKLDQTIKGPYFMGETLSLADLAVFPFLNAWEFVMGRLLQMDDASGDNVDAIASQWPRVLEYRQLMSKEPCVEQNAFQEEEFIKFVDDIVNKKAAAAL</sequence>
<keyword evidence="5" id="KW-0808">Transferase</keyword>
<name>A0A0X3PUB4_SCHSO</name>
<feature type="domain" description="GST N-terminal" evidence="3">
    <location>
        <begin position="38"/>
        <end position="116"/>
    </location>
</feature>